<dbReference type="Gene3D" id="3.90.1150.10">
    <property type="entry name" value="Aspartate Aminotransferase, domain 1"/>
    <property type="match status" value="1"/>
</dbReference>
<dbReference type="AlphaFoldDB" id="A0A2G1UIN3"/>
<dbReference type="InterPro" id="IPR015424">
    <property type="entry name" value="PyrdxlP-dep_Trfase"/>
</dbReference>
<comment type="function">
    <text evidence="9">Catalyzes the decarboxylative condensation of pimeloyl-[acyl-carrier protein] and L-alanine to produce 8-amino-7-oxononanoate (AON), [acyl-carrier protein], and carbon dioxide.</text>
</comment>
<dbReference type="PANTHER" id="PTHR13693:SF100">
    <property type="entry name" value="8-AMINO-7-OXONONANOATE SYNTHASE"/>
    <property type="match status" value="1"/>
</dbReference>
<dbReference type="SUPFAM" id="SSF53383">
    <property type="entry name" value="PLP-dependent transferases"/>
    <property type="match status" value="1"/>
</dbReference>
<evidence type="ECO:0000256" key="3">
    <source>
        <dbReference type="ARBA" id="ARBA00010008"/>
    </source>
</evidence>
<dbReference type="InterPro" id="IPR001917">
    <property type="entry name" value="Aminotrans_II_pyridoxalP_BS"/>
</dbReference>
<proteinExistence type="inferred from homology"/>
<keyword evidence="5 9" id="KW-0808">Transferase</keyword>
<comment type="cofactor">
    <cofactor evidence="1 9 10">
        <name>pyridoxal 5'-phosphate</name>
        <dbReference type="ChEBI" id="CHEBI:597326"/>
    </cofactor>
</comment>
<evidence type="ECO:0000256" key="2">
    <source>
        <dbReference type="ARBA" id="ARBA00004746"/>
    </source>
</evidence>
<evidence type="ECO:0000256" key="10">
    <source>
        <dbReference type="PIRSR" id="PIRSR604723-51"/>
    </source>
</evidence>
<dbReference type="GO" id="GO:0009102">
    <property type="term" value="P:biotin biosynthetic process"/>
    <property type="evidence" value="ECO:0007669"/>
    <property type="project" value="UniProtKB-UniRule"/>
</dbReference>
<gene>
    <name evidence="9 12" type="primary">bioF</name>
    <name evidence="12" type="ORF">CLH61_13640</name>
</gene>
<comment type="pathway">
    <text evidence="2 9">Cofactor biosynthesis; biotin biosynthesis.</text>
</comment>
<dbReference type="GO" id="GO:0008710">
    <property type="term" value="F:8-amino-7-oxononanoate synthase activity"/>
    <property type="evidence" value="ECO:0007669"/>
    <property type="project" value="UniProtKB-UniRule"/>
</dbReference>
<evidence type="ECO:0000256" key="7">
    <source>
        <dbReference type="ARBA" id="ARBA00022898"/>
    </source>
</evidence>
<feature type="modified residue" description="N6-(pyridoxal phosphate)lysine" evidence="9 10">
    <location>
        <position position="235"/>
    </location>
</feature>
<organism evidence="12 13">
    <name type="scientific">Marinobacter profundi</name>
    <dbReference type="NCBI Taxonomy" id="2666256"/>
    <lineage>
        <taxon>Bacteria</taxon>
        <taxon>Pseudomonadati</taxon>
        <taxon>Pseudomonadota</taxon>
        <taxon>Gammaproteobacteria</taxon>
        <taxon>Pseudomonadales</taxon>
        <taxon>Marinobacteraceae</taxon>
        <taxon>Marinobacter</taxon>
    </lineage>
</organism>
<dbReference type="InterPro" id="IPR015421">
    <property type="entry name" value="PyrdxlP-dep_Trfase_major"/>
</dbReference>
<dbReference type="InterPro" id="IPR050087">
    <property type="entry name" value="AON_synthase_class-II"/>
</dbReference>
<evidence type="ECO:0000256" key="8">
    <source>
        <dbReference type="ARBA" id="ARBA00047715"/>
    </source>
</evidence>
<accession>A0A2G1UIN3</accession>
<dbReference type="Proteomes" id="UP000231409">
    <property type="component" value="Unassembled WGS sequence"/>
</dbReference>
<comment type="subunit">
    <text evidence="4 9">Homodimer.</text>
</comment>
<evidence type="ECO:0000256" key="9">
    <source>
        <dbReference type="HAMAP-Rule" id="MF_01693"/>
    </source>
</evidence>
<reference evidence="12 13" key="1">
    <citation type="submission" date="2017-09" db="EMBL/GenBank/DDBJ databases">
        <title>The draft genome sequences of Marinobacter sp. PWS21.</title>
        <authorList>
            <person name="Cao J."/>
        </authorList>
    </citation>
    <scope>NUCLEOTIDE SEQUENCE [LARGE SCALE GENOMIC DNA]</scope>
    <source>
        <strain evidence="12 13">PWS21</strain>
    </source>
</reference>
<evidence type="ECO:0000313" key="12">
    <source>
        <dbReference type="EMBL" id="PHQ14358.1"/>
    </source>
</evidence>
<dbReference type="RefSeq" id="WP_099615310.1">
    <property type="nucleotide sequence ID" value="NZ_KZ319373.1"/>
</dbReference>
<feature type="binding site" evidence="9">
    <location>
        <position position="203"/>
    </location>
    <ligand>
        <name>pyridoxal 5'-phosphate</name>
        <dbReference type="ChEBI" id="CHEBI:597326"/>
    </ligand>
</feature>
<dbReference type="InterPro" id="IPR004839">
    <property type="entry name" value="Aminotransferase_I/II_large"/>
</dbReference>
<comment type="caution">
    <text evidence="12">The sequence shown here is derived from an EMBL/GenBank/DDBJ whole genome shotgun (WGS) entry which is preliminary data.</text>
</comment>
<dbReference type="PANTHER" id="PTHR13693">
    <property type="entry name" value="CLASS II AMINOTRANSFERASE/8-AMINO-7-OXONONANOATE SYNTHASE"/>
    <property type="match status" value="1"/>
</dbReference>
<dbReference type="InterPro" id="IPR015422">
    <property type="entry name" value="PyrdxlP-dep_Trfase_small"/>
</dbReference>
<evidence type="ECO:0000313" key="13">
    <source>
        <dbReference type="Proteomes" id="UP000231409"/>
    </source>
</evidence>
<dbReference type="InterPro" id="IPR022834">
    <property type="entry name" value="AONS_Proteobacteria"/>
</dbReference>
<comment type="similarity">
    <text evidence="3 9">Belongs to the class-II pyridoxal-phosphate-dependent aminotransferase family. BioF subfamily.</text>
</comment>
<dbReference type="Pfam" id="PF00155">
    <property type="entry name" value="Aminotran_1_2"/>
    <property type="match status" value="1"/>
</dbReference>
<dbReference type="HAMAP" id="MF_01693">
    <property type="entry name" value="BioF_aminotrans_2"/>
    <property type="match status" value="1"/>
</dbReference>
<evidence type="ECO:0000259" key="11">
    <source>
        <dbReference type="Pfam" id="PF00155"/>
    </source>
</evidence>
<dbReference type="InterPro" id="IPR004723">
    <property type="entry name" value="AONS_Archaea/Proteobacteria"/>
</dbReference>
<keyword evidence="7 9" id="KW-0663">Pyridoxal phosphate</keyword>
<evidence type="ECO:0000256" key="6">
    <source>
        <dbReference type="ARBA" id="ARBA00022756"/>
    </source>
</evidence>
<name>A0A2G1UIN3_9GAMM</name>
<feature type="binding site" evidence="9">
    <location>
        <position position="349"/>
    </location>
    <ligand>
        <name>substrate</name>
    </ligand>
</feature>
<sequence>MRDFAAELADRKQAGLYRTRRLVEGPQQPGLTVDGKPLLSFCSNDYLGLASHPDLTRALCEALPDTGLGGASSHLICGHHRAHHQLEERLAEFTGRSSALFFSTGYMANLGVISALAGRGDTIFSDRLNHASIIDGCVLSRAKVRRYPHGDVDALAEMLAQTGGHKLVVTDGVFSMDGDVAPLGELARLCRTHDALLVVDDAHGIGVLGPDGQGSVAALGLSEDDVPLLIGTLGKAVGTSGAFVAGPRLLTDYLVQKARTYIYTTAMPPALAAATCASLDLIAGAGVRRQRLQQLVLRFRQEATALGYRLMASETPIQPIMVGDNWRALALSRALEDRGIWVTAIRPPTVPEGEARLRVTFSAAHSDQDLDRLLAALAACRGLLDSSSVAAAPVVPDRVGAG</sequence>
<dbReference type="PROSITE" id="PS00599">
    <property type="entry name" value="AA_TRANSFER_CLASS_2"/>
    <property type="match status" value="1"/>
</dbReference>
<feature type="binding site" evidence="9">
    <location>
        <position position="232"/>
    </location>
    <ligand>
        <name>pyridoxal 5'-phosphate</name>
        <dbReference type="ChEBI" id="CHEBI:597326"/>
    </ligand>
</feature>
<dbReference type="Gene3D" id="3.40.640.10">
    <property type="entry name" value="Type I PLP-dependent aspartate aminotransferase-like (Major domain)"/>
    <property type="match status" value="1"/>
</dbReference>
<keyword evidence="6 9" id="KW-0093">Biotin biosynthesis</keyword>
<protein>
    <recommendedName>
        <fullName evidence="9">8-amino-7-oxononanoate synthase</fullName>
        <shortName evidence="9">AONS</shortName>
        <ecNumber evidence="9">2.3.1.47</ecNumber>
    </recommendedName>
    <alternativeName>
        <fullName evidence="9">7-keto-8-amino-pelargonic acid synthase</fullName>
        <shortName evidence="9">7-KAP synthase</shortName>
        <shortName evidence="9">KAPA synthase</shortName>
    </alternativeName>
    <alternativeName>
        <fullName evidence="9">8-amino-7-ketopelargonate synthase</fullName>
    </alternativeName>
</protein>
<evidence type="ECO:0000256" key="4">
    <source>
        <dbReference type="ARBA" id="ARBA00011738"/>
    </source>
</evidence>
<dbReference type="NCBIfam" id="TIGR00858">
    <property type="entry name" value="bioF"/>
    <property type="match status" value="1"/>
</dbReference>
<feature type="binding site" evidence="9">
    <location>
        <position position="130"/>
    </location>
    <ligand>
        <name>substrate</name>
    </ligand>
</feature>
<dbReference type="GO" id="GO:0030170">
    <property type="term" value="F:pyridoxal phosphate binding"/>
    <property type="evidence" value="ECO:0007669"/>
    <property type="project" value="UniProtKB-UniRule"/>
</dbReference>
<dbReference type="CDD" id="cd06454">
    <property type="entry name" value="KBL_like"/>
    <property type="match status" value="1"/>
</dbReference>
<feature type="binding site" evidence="9">
    <location>
        <position position="18"/>
    </location>
    <ligand>
        <name>substrate</name>
    </ligand>
</feature>
<keyword evidence="13" id="KW-1185">Reference proteome</keyword>
<comment type="catalytic activity">
    <reaction evidence="8 9">
        <text>6-carboxyhexanoyl-[ACP] + L-alanine + H(+) = (8S)-8-amino-7-oxononanoate + holo-[ACP] + CO2</text>
        <dbReference type="Rhea" id="RHEA:42288"/>
        <dbReference type="Rhea" id="RHEA-COMP:9685"/>
        <dbReference type="Rhea" id="RHEA-COMP:9955"/>
        <dbReference type="ChEBI" id="CHEBI:15378"/>
        <dbReference type="ChEBI" id="CHEBI:16526"/>
        <dbReference type="ChEBI" id="CHEBI:57972"/>
        <dbReference type="ChEBI" id="CHEBI:64479"/>
        <dbReference type="ChEBI" id="CHEBI:78846"/>
        <dbReference type="ChEBI" id="CHEBI:149468"/>
        <dbReference type="EC" id="2.3.1.47"/>
    </reaction>
</comment>
<evidence type="ECO:0000256" key="1">
    <source>
        <dbReference type="ARBA" id="ARBA00001933"/>
    </source>
</evidence>
<feature type="binding site" evidence="9">
    <location>
        <position position="175"/>
    </location>
    <ligand>
        <name>pyridoxal 5'-phosphate</name>
        <dbReference type="ChEBI" id="CHEBI:597326"/>
    </ligand>
</feature>
<dbReference type="UniPathway" id="UPA00078"/>
<feature type="domain" description="Aminotransferase class I/classII large" evidence="11">
    <location>
        <begin position="38"/>
        <end position="377"/>
    </location>
</feature>
<evidence type="ECO:0000256" key="5">
    <source>
        <dbReference type="ARBA" id="ARBA00022679"/>
    </source>
</evidence>
<dbReference type="EC" id="2.3.1.47" evidence="9"/>
<feature type="binding site" evidence="9">
    <location>
        <begin position="105"/>
        <end position="106"/>
    </location>
    <ligand>
        <name>pyridoxal 5'-phosphate</name>
        <dbReference type="ChEBI" id="CHEBI:597326"/>
    </ligand>
</feature>
<dbReference type="EMBL" id="NTFH01000010">
    <property type="protein sequence ID" value="PHQ14358.1"/>
    <property type="molecule type" value="Genomic_DNA"/>
</dbReference>